<keyword evidence="1" id="KW-0812">Transmembrane</keyword>
<feature type="transmembrane region" description="Helical" evidence="1">
    <location>
        <begin position="6"/>
        <end position="23"/>
    </location>
</feature>
<comment type="caution">
    <text evidence="2">The sequence shown here is derived from an EMBL/GenBank/DDBJ whole genome shotgun (WGS) entry which is preliminary data.</text>
</comment>
<name>A0A1G2E3Q1_9BACT</name>
<evidence type="ECO:0008006" key="4">
    <source>
        <dbReference type="Google" id="ProtNLM"/>
    </source>
</evidence>
<evidence type="ECO:0000313" key="3">
    <source>
        <dbReference type="Proteomes" id="UP000177360"/>
    </source>
</evidence>
<dbReference type="EMBL" id="MHLZ01000004">
    <property type="protein sequence ID" value="OGZ20309.1"/>
    <property type="molecule type" value="Genomic_DNA"/>
</dbReference>
<proteinExistence type="predicted"/>
<protein>
    <recommendedName>
        <fullName evidence="4">EfeO-type cupredoxin-like domain-containing protein</fullName>
    </recommendedName>
</protein>
<organism evidence="2 3">
    <name type="scientific">Candidatus Nealsonbacteria bacterium RIFCSPHIGHO2_01_FULL_38_55</name>
    <dbReference type="NCBI Taxonomy" id="1801664"/>
    <lineage>
        <taxon>Bacteria</taxon>
        <taxon>Candidatus Nealsoniibacteriota</taxon>
    </lineage>
</organism>
<dbReference type="AlphaFoldDB" id="A0A1G2E3Q1"/>
<dbReference type="Proteomes" id="UP000177360">
    <property type="component" value="Unassembled WGS sequence"/>
</dbReference>
<reference evidence="2 3" key="1">
    <citation type="journal article" date="2016" name="Nat. Commun.">
        <title>Thousands of microbial genomes shed light on interconnected biogeochemical processes in an aquifer system.</title>
        <authorList>
            <person name="Anantharaman K."/>
            <person name="Brown C.T."/>
            <person name="Hug L.A."/>
            <person name="Sharon I."/>
            <person name="Castelle C.J."/>
            <person name="Probst A.J."/>
            <person name="Thomas B.C."/>
            <person name="Singh A."/>
            <person name="Wilkins M.J."/>
            <person name="Karaoz U."/>
            <person name="Brodie E.L."/>
            <person name="Williams K.H."/>
            <person name="Hubbard S.S."/>
            <person name="Banfield J.F."/>
        </authorList>
    </citation>
    <scope>NUCLEOTIDE SEQUENCE [LARGE SCALE GENOMIC DNA]</scope>
</reference>
<evidence type="ECO:0000313" key="2">
    <source>
        <dbReference type="EMBL" id="OGZ20309.1"/>
    </source>
</evidence>
<dbReference type="Gene3D" id="2.60.40.420">
    <property type="entry name" value="Cupredoxins - blue copper proteins"/>
    <property type="match status" value="1"/>
</dbReference>
<accession>A0A1G2E3Q1</accession>
<keyword evidence="1" id="KW-0472">Membrane</keyword>
<dbReference type="InterPro" id="IPR008972">
    <property type="entry name" value="Cupredoxin"/>
</dbReference>
<keyword evidence="1" id="KW-1133">Transmembrane helix</keyword>
<sequence>MNKKTIIPVIIIGIFAIAAIIAFNKTNQTAKNGNATNNTLNNNIAETAPAVTENKESEVREFAMTSFYEIVDDQPKPQYSLKEIAVKKGDLVRIKIIVTKGMHDFKIDELGVYADTKELNKEYVVEFTADKAGEFIYYCTKPSHKQNGHWGTLKVLDN</sequence>
<dbReference type="SUPFAM" id="SSF49503">
    <property type="entry name" value="Cupredoxins"/>
    <property type="match status" value="1"/>
</dbReference>
<evidence type="ECO:0000256" key="1">
    <source>
        <dbReference type="SAM" id="Phobius"/>
    </source>
</evidence>
<gene>
    <name evidence="2" type="ORF">A2626_00245</name>
</gene>